<dbReference type="InterPro" id="IPR029021">
    <property type="entry name" value="Prot-tyrosine_phosphatase-like"/>
</dbReference>
<dbReference type="Gene3D" id="3.90.190.10">
    <property type="entry name" value="Protein tyrosine phosphatase superfamily"/>
    <property type="match status" value="1"/>
</dbReference>
<dbReference type="EMBL" id="CP002826">
    <property type="protein sequence ID" value="AEI05866.1"/>
    <property type="molecule type" value="Genomic_DNA"/>
</dbReference>
<dbReference type="PATRIC" id="fig|504832.7.peg.1222"/>
<accession>F8BUB4</accession>
<proteinExistence type="predicted"/>
<dbReference type="PROSITE" id="PS00383">
    <property type="entry name" value="TYR_PHOSPHATASE_1"/>
    <property type="match status" value="1"/>
</dbReference>
<evidence type="ECO:0000313" key="3">
    <source>
        <dbReference type="Proteomes" id="UP000007730"/>
    </source>
</evidence>
<dbReference type="KEGG" id="ocg:OCA5_c11470"/>
<dbReference type="GO" id="GO:0004725">
    <property type="term" value="F:protein tyrosine phosphatase activity"/>
    <property type="evidence" value="ECO:0007669"/>
    <property type="project" value="InterPro"/>
</dbReference>
<dbReference type="OrthoDB" id="9794527at2"/>
<dbReference type="STRING" id="504832.OCA5_c11470"/>
<dbReference type="InterPro" id="IPR000242">
    <property type="entry name" value="PTP_cat"/>
</dbReference>
<name>F8BUB4_AFIC5</name>
<feature type="domain" description="Tyrosine specific protein phosphatases" evidence="1">
    <location>
        <begin position="67"/>
        <end position="124"/>
    </location>
</feature>
<evidence type="ECO:0000313" key="2">
    <source>
        <dbReference type="EMBL" id="AEI05866.1"/>
    </source>
</evidence>
<keyword evidence="3" id="KW-1185">Reference proteome</keyword>
<organism evidence="2 3">
    <name type="scientific">Afipia carboxidovorans (strain ATCC 49405 / DSM 1227 / KCTC 32145 / OM5)</name>
    <name type="common">Oligotropha carboxidovorans</name>
    <dbReference type="NCBI Taxonomy" id="504832"/>
    <lineage>
        <taxon>Bacteria</taxon>
        <taxon>Pseudomonadati</taxon>
        <taxon>Pseudomonadota</taxon>
        <taxon>Alphaproteobacteria</taxon>
        <taxon>Hyphomicrobiales</taxon>
        <taxon>Nitrobacteraceae</taxon>
        <taxon>Afipia</taxon>
    </lineage>
</organism>
<gene>
    <name evidence="2" type="ordered locus">OCA5_c11470</name>
</gene>
<dbReference type="Proteomes" id="UP000007730">
    <property type="component" value="Chromosome"/>
</dbReference>
<dbReference type="InterPro" id="IPR000387">
    <property type="entry name" value="Tyr_Pase_dom"/>
</dbReference>
<protein>
    <recommendedName>
        <fullName evidence="1">Tyrosine specific protein phosphatases domain-containing protein</fullName>
    </recommendedName>
</protein>
<sequence length="168" mass="17908">MIHVCSLAELHSTVAAVSASHIVTVMGKVEKAQTPASILAANHLRVSMDDITEAADGFKVPAATHIETVLHFVRHWDRRAPLVVHCFAGISRSTATAFLAACALNPGRDESEIASAIRAASPSASPNRLIVQLADQILGRDGRMVRALDHIGPGSAVLEGRPFRIHIE</sequence>
<dbReference type="SUPFAM" id="SSF52799">
    <property type="entry name" value="(Phosphotyrosine protein) phosphatases II"/>
    <property type="match status" value="1"/>
</dbReference>
<reference evidence="2 3" key="1">
    <citation type="journal article" date="2011" name="J. Bacteriol.">
        <title>Complete genome sequences of the chemolithoautotrophic Oligotropha carboxidovorans strains OM4 and OM5.</title>
        <authorList>
            <person name="Volland S."/>
            <person name="Rachinger M."/>
            <person name="Strittmatter A."/>
            <person name="Daniel R."/>
            <person name="Gottschalk G."/>
            <person name="Meyer O."/>
        </authorList>
    </citation>
    <scope>NUCLEOTIDE SEQUENCE [LARGE SCALE GENOMIC DNA]</scope>
    <source>
        <strain evidence="3">ATCC 49405 / DSM 1227 / KCTC 32145 / OM5</strain>
    </source>
</reference>
<dbReference type="InterPro" id="IPR016130">
    <property type="entry name" value="Tyr_Pase_AS"/>
</dbReference>
<dbReference type="HOGENOM" id="CLU_120986_0_0_5"/>
<dbReference type="Pfam" id="PF00102">
    <property type="entry name" value="Y_phosphatase"/>
    <property type="match status" value="1"/>
</dbReference>
<dbReference type="AlphaFoldDB" id="F8BUB4"/>
<dbReference type="eggNOG" id="COG5350">
    <property type="taxonomic scope" value="Bacteria"/>
</dbReference>
<evidence type="ECO:0000259" key="1">
    <source>
        <dbReference type="PROSITE" id="PS50056"/>
    </source>
</evidence>
<dbReference type="PROSITE" id="PS50056">
    <property type="entry name" value="TYR_PHOSPHATASE_2"/>
    <property type="match status" value="1"/>
</dbReference>
<dbReference type="RefSeq" id="WP_013912940.1">
    <property type="nucleotide sequence ID" value="NC_011386.1"/>
</dbReference>